<dbReference type="Proteomes" id="UP000008372">
    <property type="component" value="Unassembled WGS sequence"/>
</dbReference>
<reference evidence="1 2" key="1">
    <citation type="journal article" date="2014" name="Environ. Microbiol.">
        <title>Comparative genomics of the marine bacterial genus Glaciecola reveals the high degree of genomic diversity and genomic characteristic for cold adaptation.</title>
        <authorList>
            <person name="Qin Q.L."/>
            <person name="Xie B.B."/>
            <person name="Yu Y."/>
            <person name="Shu Y.L."/>
            <person name="Rong J.C."/>
            <person name="Zhang Y.J."/>
            <person name="Zhao D.L."/>
            <person name="Chen X.L."/>
            <person name="Zhang X.Y."/>
            <person name="Chen B."/>
            <person name="Zhou B.C."/>
            <person name="Zhang Y.Z."/>
        </authorList>
    </citation>
    <scope>NUCLEOTIDE SEQUENCE [LARGE SCALE GENOMIC DNA]</scope>
    <source>
        <strain evidence="1 2">NO2</strain>
    </source>
</reference>
<accession>A0ABQ0IAL2</accession>
<evidence type="ECO:0000313" key="1">
    <source>
        <dbReference type="EMBL" id="GAC06340.1"/>
    </source>
</evidence>
<protein>
    <submittedName>
        <fullName evidence="1">Uncharacterized protein</fullName>
    </submittedName>
</protein>
<sequence length="45" mass="5235">MFRLVVNYLLELALVSIPSRQLYVWYEDGHLGKHVECSEARSNPT</sequence>
<gene>
    <name evidence="1" type="ORF">GAGA_3506</name>
</gene>
<proteinExistence type="predicted"/>
<organism evidence="1 2">
    <name type="scientific">Paraglaciecola agarilytica NO2</name>
    <dbReference type="NCBI Taxonomy" id="1125747"/>
    <lineage>
        <taxon>Bacteria</taxon>
        <taxon>Pseudomonadati</taxon>
        <taxon>Pseudomonadota</taxon>
        <taxon>Gammaproteobacteria</taxon>
        <taxon>Alteromonadales</taxon>
        <taxon>Alteromonadaceae</taxon>
        <taxon>Paraglaciecola</taxon>
    </lineage>
</organism>
<keyword evidence="2" id="KW-1185">Reference proteome</keyword>
<evidence type="ECO:0000313" key="2">
    <source>
        <dbReference type="Proteomes" id="UP000008372"/>
    </source>
</evidence>
<name>A0ABQ0IAL2_9ALTE</name>
<dbReference type="EMBL" id="BAEK01000057">
    <property type="protein sequence ID" value="GAC06340.1"/>
    <property type="molecule type" value="Genomic_DNA"/>
</dbReference>
<comment type="caution">
    <text evidence="1">The sequence shown here is derived from an EMBL/GenBank/DDBJ whole genome shotgun (WGS) entry which is preliminary data.</text>
</comment>